<proteinExistence type="predicted"/>
<accession>A0A6J5N4Q1</accession>
<protein>
    <submittedName>
        <fullName evidence="1">Uncharacterized protein</fullName>
    </submittedName>
</protein>
<reference evidence="1" key="1">
    <citation type="submission" date="2020-04" db="EMBL/GenBank/DDBJ databases">
        <authorList>
            <person name="Chiriac C."/>
            <person name="Salcher M."/>
            <person name="Ghai R."/>
            <person name="Kavagutti S V."/>
        </authorList>
    </citation>
    <scope>NUCLEOTIDE SEQUENCE</scope>
</reference>
<organism evidence="1">
    <name type="scientific">uncultured Caudovirales phage</name>
    <dbReference type="NCBI Taxonomy" id="2100421"/>
    <lineage>
        <taxon>Viruses</taxon>
        <taxon>Duplodnaviria</taxon>
        <taxon>Heunggongvirae</taxon>
        <taxon>Uroviricota</taxon>
        <taxon>Caudoviricetes</taxon>
        <taxon>Peduoviridae</taxon>
        <taxon>Maltschvirus</taxon>
        <taxon>Maltschvirus maltsch</taxon>
    </lineage>
</organism>
<dbReference type="EMBL" id="LR796597">
    <property type="protein sequence ID" value="CAB4153778.1"/>
    <property type="molecule type" value="Genomic_DNA"/>
</dbReference>
<name>A0A6J5N4Q1_9CAUD</name>
<sequence>MTFEKQRANRTPVTRERLSQVCKLVNSGLTPVEVCNQLKFSKHYFSMMMQCGMISCDENKNYTAMERIRNERFAMFLKLKHNYVKGIRTESPRVKKLKELIEKQENENIAIELESNWIRNTAPKFSVKSERNFIQRIIAKLFNL</sequence>
<gene>
    <name evidence="1" type="ORF">UFOVP636_26</name>
</gene>
<evidence type="ECO:0000313" key="1">
    <source>
        <dbReference type="EMBL" id="CAB4153778.1"/>
    </source>
</evidence>